<proteinExistence type="inferred from homology"/>
<organism evidence="6 7">
    <name type="scientific">Microbulbifer echini</name>
    <dbReference type="NCBI Taxonomy" id="1529067"/>
    <lineage>
        <taxon>Bacteria</taxon>
        <taxon>Pseudomonadati</taxon>
        <taxon>Pseudomonadota</taxon>
        <taxon>Gammaproteobacteria</taxon>
        <taxon>Cellvibrionales</taxon>
        <taxon>Microbulbiferaceae</taxon>
        <taxon>Microbulbifer</taxon>
    </lineage>
</organism>
<dbReference type="PROSITE" id="PS51891">
    <property type="entry name" value="CENP_V_GFA"/>
    <property type="match status" value="1"/>
</dbReference>
<feature type="domain" description="CENP-V/GFA" evidence="5">
    <location>
        <begin position="3"/>
        <end position="132"/>
    </location>
</feature>
<dbReference type="EMBL" id="JBGMEL010000012">
    <property type="protein sequence ID" value="MFA0791461.1"/>
    <property type="molecule type" value="Genomic_DNA"/>
</dbReference>
<keyword evidence="3" id="KW-0862">Zinc</keyword>
<evidence type="ECO:0000313" key="6">
    <source>
        <dbReference type="EMBL" id="MFA0791461.1"/>
    </source>
</evidence>
<dbReference type="Gene3D" id="3.90.1590.10">
    <property type="entry name" value="glutathione-dependent formaldehyde- activating enzyme (gfa)"/>
    <property type="match status" value="1"/>
</dbReference>
<dbReference type="InterPro" id="IPR006913">
    <property type="entry name" value="CENP-V/GFA"/>
</dbReference>
<keyword evidence="4" id="KW-0456">Lyase</keyword>
<evidence type="ECO:0000256" key="1">
    <source>
        <dbReference type="ARBA" id="ARBA00005495"/>
    </source>
</evidence>
<protein>
    <submittedName>
        <fullName evidence="6">GFA family protein</fullName>
    </submittedName>
</protein>
<reference evidence="6 7" key="1">
    <citation type="submission" date="2024-08" db="EMBL/GenBank/DDBJ databases">
        <authorList>
            <person name="Ishaq N."/>
        </authorList>
    </citation>
    <scope>NUCLEOTIDE SEQUENCE [LARGE SCALE GENOMIC DNA]</scope>
    <source>
        <strain evidence="6 7">JCM 30400</strain>
    </source>
</reference>
<evidence type="ECO:0000256" key="4">
    <source>
        <dbReference type="ARBA" id="ARBA00023239"/>
    </source>
</evidence>
<dbReference type="PANTHER" id="PTHR33337:SF44">
    <property type="entry name" value="DUF636 DOMAIN PROTEIN (AFU_ORTHOLOGUE AFUA_1G09754)"/>
    <property type="match status" value="1"/>
</dbReference>
<sequence>MKLNGSCHCQAVRFSLECRQPYPFCRCYCSICRKTAGGGGYAVNLGGDYQSMTVRGEEYISVYQARLENASDGIHTSPARRHFCSKCGSALWLWDPRWPELVHPLASAIDTALPVPPERTHLLLAFAKEWVEPDIRAGDKLFDGYPDESLEEWHCRHNL</sequence>
<dbReference type="Proteomes" id="UP001569414">
    <property type="component" value="Unassembled WGS sequence"/>
</dbReference>
<dbReference type="RefSeq" id="WP_371843922.1">
    <property type="nucleotide sequence ID" value="NZ_JBGMEL010000012.1"/>
</dbReference>
<name>A0ABV4NR89_9GAMM</name>
<accession>A0ABV4NR89</accession>
<comment type="similarity">
    <text evidence="1">Belongs to the Gfa family.</text>
</comment>
<dbReference type="PANTHER" id="PTHR33337">
    <property type="entry name" value="GFA DOMAIN-CONTAINING PROTEIN"/>
    <property type="match status" value="1"/>
</dbReference>
<keyword evidence="2" id="KW-0479">Metal-binding</keyword>
<gene>
    <name evidence="6" type="ORF">ACCI51_12960</name>
</gene>
<dbReference type="Pfam" id="PF04828">
    <property type="entry name" value="GFA"/>
    <property type="match status" value="1"/>
</dbReference>
<evidence type="ECO:0000256" key="2">
    <source>
        <dbReference type="ARBA" id="ARBA00022723"/>
    </source>
</evidence>
<evidence type="ECO:0000256" key="3">
    <source>
        <dbReference type="ARBA" id="ARBA00022833"/>
    </source>
</evidence>
<keyword evidence="7" id="KW-1185">Reference proteome</keyword>
<comment type="caution">
    <text evidence="6">The sequence shown here is derived from an EMBL/GenBank/DDBJ whole genome shotgun (WGS) entry which is preliminary data.</text>
</comment>
<evidence type="ECO:0000313" key="7">
    <source>
        <dbReference type="Proteomes" id="UP001569414"/>
    </source>
</evidence>
<evidence type="ECO:0000259" key="5">
    <source>
        <dbReference type="PROSITE" id="PS51891"/>
    </source>
</evidence>
<dbReference type="InterPro" id="IPR011057">
    <property type="entry name" value="Mss4-like_sf"/>
</dbReference>
<dbReference type="SUPFAM" id="SSF51316">
    <property type="entry name" value="Mss4-like"/>
    <property type="match status" value="1"/>
</dbReference>